<dbReference type="Pfam" id="PF01783">
    <property type="entry name" value="Ribosomal_L32p"/>
    <property type="match status" value="1"/>
</dbReference>
<evidence type="ECO:0000256" key="1">
    <source>
        <dbReference type="ARBA" id="ARBA00008560"/>
    </source>
</evidence>
<dbReference type="GO" id="GO:0006412">
    <property type="term" value="P:translation"/>
    <property type="evidence" value="ECO:0007669"/>
    <property type="project" value="UniProtKB-UniRule"/>
</dbReference>
<evidence type="ECO:0000256" key="5">
    <source>
        <dbReference type="HAMAP-Rule" id="MF_00340"/>
    </source>
</evidence>
<gene>
    <name evidence="5 6" type="primary">rpmF</name>
    <name evidence="6" type="ORF">BN3087_710036</name>
</gene>
<dbReference type="AlphaFoldDB" id="A0A0S4XPQ7"/>
<dbReference type="NCBIfam" id="TIGR01031">
    <property type="entry name" value="rpmF_bact"/>
    <property type="match status" value="1"/>
</dbReference>
<proteinExistence type="inferred from homology"/>
<name>A0A0S4XPQ7_9BACT</name>
<sequence length="51" mass="6024">MAVPKRRVSKTRAAKRRTHYKLTLPMPVKDKDGTWRMPHHMNMTTGEYKAN</sequence>
<evidence type="ECO:0000313" key="6">
    <source>
        <dbReference type="EMBL" id="CUV66306.1"/>
    </source>
</evidence>
<organism evidence="6">
    <name type="scientific">Sulfurovum sp. enrichment culture clone C5</name>
    <dbReference type="NCBI Taxonomy" id="497650"/>
    <lineage>
        <taxon>Bacteria</taxon>
        <taxon>Pseudomonadati</taxon>
        <taxon>Campylobacterota</taxon>
        <taxon>Epsilonproteobacteria</taxon>
        <taxon>Campylobacterales</taxon>
        <taxon>Sulfurovaceae</taxon>
        <taxon>Sulfurovum</taxon>
        <taxon>environmental samples</taxon>
    </lineage>
</organism>
<dbReference type="InterPro" id="IPR011332">
    <property type="entry name" value="Ribosomal_zn-bd"/>
</dbReference>
<evidence type="ECO:0000256" key="3">
    <source>
        <dbReference type="ARBA" id="ARBA00023274"/>
    </source>
</evidence>
<dbReference type="InterPro" id="IPR044957">
    <property type="entry name" value="Ribosomal_bL32_bact"/>
</dbReference>
<protein>
    <recommendedName>
        <fullName evidence="4 5">Large ribosomal subunit protein bL32</fullName>
    </recommendedName>
</protein>
<evidence type="ECO:0000256" key="2">
    <source>
        <dbReference type="ARBA" id="ARBA00022980"/>
    </source>
</evidence>
<dbReference type="InterPro" id="IPR002677">
    <property type="entry name" value="Ribosomal_bL32"/>
</dbReference>
<reference evidence="6" key="1">
    <citation type="submission" date="2015-11" db="EMBL/GenBank/DDBJ databases">
        <authorList>
            <person name="Zhang Y."/>
            <person name="Guo Z."/>
        </authorList>
    </citation>
    <scope>NUCLEOTIDE SEQUENCE</scope>
    <source>
        <strain evidence="6">BN30871</strain>
    </source>
</reference>
<accession>A0A0S4XPQ7</accession>
<dbReference type="EMBL" id="FAXN01000075">
    <property type="protein sequence ID" value="CUV66306.1"/>
    <property type="molecule type" value="Genomic_DNA"/>
</dbReference>
<dbReference type="GO" id="GO:0015934">
    <property type="term" value="C:large ribosomal subunit"/>
    <property type="evidence" value="ECO:0007669"/>
    <property type="project" value="InterPro"/>
</dbReference>
<keyword evidence="2 5" id="KW-0689">Ribosomal protein</keyword>
<keyword evidence="3 5" id="KW-0687">Ribonucleoprotein</keyword>
<dbReference type="SUPFAM" id="SSF57829">
    <property type="entry name" value="Zn-binding ribosomal proteins"/>
    <property type="match status" value="1"/>
</dbReference>
<dbReference type="PANTHER" id="PTHR35534:SF1">
    <property type="entry name" value="LARGE RIBOSOMAL SUBUNIT PROTEIN BL32"/>
    <property type="match status" value="1"/>
</dbReference>
<dbReference type="HAMAP" id="MF_00340">
    <property type="entry name" value="Ribosomal_bL32"/>
    <property type="match status" value="1"/>
</dbReference>
<comment type="similarity">
    <text evidence="1 5">Belongs to the bacterial ribosomal protein bL32 family.</text>
</comment>
<dbReference type="PANTHER" id="PTHR35534">
    <property type="entry name" value="50S RIBOSOMAL PROTEIN L32"/>
    <property type="match status" value="1"/>
</dbReference>
<evidence type="ECO:0000256" key="4">
    <source>
        <dbReference type="ARBA" id="ARBA00035178"/>
    </source>
</evidence>
<dbReference type="GO" id="GO:0003735">
    <property type="term" value="F:structural constituent of ribosome"/>
    <property type="evidence" value="ECO:0007669"/>
    <property type="project" value="InterPro"/>
</dbReference>